<evidence type="ECO:0000259" key="1">
    <source>
        <dbReference type="PROSITE" id="PS50181"/>
    </source>
</evidence>
<keyword evidence="3" id="KW-1185">Reference proteome</keyword>
<dbReference type="InterPro" id="IPR001810">
    <property type="entry name" value="F-box_dom"/>
</dbReference>
<dbReference type="PANTHER" id="PTHR34145">
    <property type="entry name" value="OS02G0105600 PROTEIN"/>
    <property type="match status" value="1"/>
</dbReference>
<dbReference type="Proteomes" id="UP001415857">
    <property type="component" value="Unassembled WGS sequence"/>
</dbReference>
<gene>
    <name evidence="2" type="ORF">L1049_023610</name>
</gene>
<dbReference type="InterPro" id="IPR036047">
    <property type="entry name" value="F-box-like_dom_sf"/>
</dbReference>
<dbReference type="InterPro" id="IPR053772">
    <property type="entry name" value="At1g61320/At1g61330-like"/>
</dbReference>
<dbReference type="PROSITE" id="PS50181">
    <property type="entry name" value="FBOX"/>
    <property type="match status" value="1"/>
</dbReference>
<comment type="caution">
    <text evidence="2">The sequence shown here is derived from an EMBL/GenBank/DDBJ whole genome shotgun (WGS) entry which is preliminary data.</text>
</comment>
<dbReference type="Gene3D" id="1.20.1280.50">
    <property type="match status" value="1"/>
</dbReference>
<dbReference type="AlphaFoldDB" id="A0AAP0WYX4"/>
<dbReference type="Pfam" id="PF08387">
    <property type="entry name" value="FBD"/>
    <property type="match status" value="1"/>
</dbReference>
<name>A0AAP0WYX4_LIQFO</name>
<dbReference type="Pfam" id="PF00646">
    <property type="entry name" value="F-box"/>
    <property type="match status" value="1"/>
</dbReference>
<dbReference type="PANTHER" id="PTHR34145:SF28">
    <property type="entry name" value="F-BOX DOMAIN-CONTAINING PROTEIN"/>
    <property type="match status" value="1"/>
</dbReference>
<reference evidence="2 3" key="1">
    <citation type="journal article" date="2024" name="Plant J.">
        <title>Genome sequences and population genomics reveal climatic adaptation and genomic divergence between two closely related sweetgum species.</title>
        <authorList>
            <person name="Xu W.Q."/>
            <person name="Ren C.Q."/>
            <person name="Zhang X.Y."/>
            <person name="Comes H.P."/>
            <person name="Liu X.H."/>
            <person name="Li Y.G."/>
            <person name="Kettle C.J."/>
            <person name="Jalonen R."/>
            <person name="Gaisberger H."/>
            <person name="Ma Y.Z."/>
            <person name="Qiu Y.X."/>
        </authorList>
    </citation>
    <scope>NUCLEOTIDE SEQUENCE [LARGE SCALE GENOMIC DNA]</scope>
    <source>
        <strain evidence="2">Hangzhou</strain>
    </source>
</reference>
<dbReference type="InterPro" id="IPR006566">
    <property type="entry name" value="FBD"/>
</dbReference>
<dbReference type="EMBL" id="JBBPBK010000005">
    <property type="protein sequence ID" value="KAK9284437.1"/>
    <property type="molecule type" value="Genomic_DNA"/>
</dbReference>
<accession>A0AAP0WYX4</accession>
<sequence length="233" mass="26795">MAHQTETDRISDLPPQILSRIISHFTIRDVVIASVLSRTWKHLCASSKYYLNFTCKVEQLKLYALAEMKFDIQKTIVILRACLLLQKFHLVTNCPVNYEQGGISVPTERAHNYLKEVEFGGFYGTRNQIEFALYLLKYARALERMVIYPQVDIYLGPCKLHIAHRVSWHEGEREKVMAGEEEEWGGRCYGHNGGGCGCGCVAPRRLVGRAIRPRFWLPERATWFCLSTSPKEL</sequence>
<evidence type="ECO:0000313" key="3">
    <source>
        <dbReference type="Proteomes" id="UP001415857"/>
    </source>
</evidence>
<proteinExistence type="predicted"/>
<organism evidence="2 3">
    <name type="scientific">Liquidambar formosana</name>
    <name type="common">Formosan gum</name>
    <dbReference type="NCBI Taxonomy" id="63359"/>
    <lineage>
        <taxon>Eukaryota</taxon>
        <taxon>Viridiplantae</taxon>
        <taxon>Streptophyta</taxon>
        <taxon>Embryophyta</taxon>
        <taxon>Tracheophyta</taxon>
        <taxon>Spermatophyta</taxon>
        <taxon>Magnoliopsida</taxon>
        <taxon>eudicotyledons</taxon>
        <taxon>Gunneridae</taxon>
        <taxon>Pentapetalae</taxon>
        <taxon>Saxifragales</taxon>
        <taxon>Altingiaceae</taxon>
        <taxon>Liquidambar</taxon>
    </lineage>
</organism>
<protein>
    <recommendedName>
        <fullName evidence="1">F-box domain-containing protein</fullName>
    </recommendedName>
</protein>
<dbReference type="SMART" id="SM00256">
    <property type="entry name" value="FBOX"/>
    <property type="match status" value="1"/>
</dbReference>
<dbReference type="SUPFAM" id="SSF81383">
    <property type="entry name" value="F-box domain"/>
    <property type="match status" value="1"/>
</dbReference>
<feature type="domain" description="F-box" evidence="1">
    <location>
        <begin position="7"/>
        <end position="53"/>
    </location>
</feature>
<evidence type="ECO:0000313" key="2">
    <source>
        <dbReference type="EMBL" id="KAK9284437.1"/>
    </source>
</evidence>